<dbReference type="PIRSF" id="PIRSF039004">
    <property type="entry name" value="ADE_EF_0837"/>
    <property type="match status" value="1"/>
</dbReference>
<gene>
    <name evidence="1" type="ORF">HAV00_30085</name>
</gene>
<name>A0A2U8QAH1_9BRAD</name>
<dbReference type="Gene3D" id="2.30.40.10">
    <property type="entry name" value="Urease, subunit C, domain 1"/>
    <property type="match status" value="1"/>
</dbReference>
<dbReference type="InterPro" id="IPR011059">
    <property type="entry name" value="Metal-dep_hydrolase_composite"/>
</dbReference>
<dbReference type="EMBL" id="CP050066">
    <property type="protein sequence ID" value="QIP10230.1"/>
    <property type="molecule type" value="Genomic_DNA"/>
</dbReference>
<dbReference type="RefSeq" id="WP_094974518.1">
    <property type="nucleotide sequence ID" value="NZ_CP029427.2"/>
</dbReference>
<dbReference type="SUPFAM" id="SSF51338">
    <property type="entry name" value="Composite domain of metallo-dependent hydrolases"/>
    <property type="match status" value="1"/>
</dbReference>
<sequence length="426" mass="45290">MSVLSRRDFLALSTSAAVVGLAAPARAAMGPNDKYDLVIRGGEVLDPSQSLRARRDIGIRWGVIETVQEAIPAERALKSIDASGKLVMPGLIDLHSHVYPYGSAIGIPADELVQFQATTTVVSAGDAGVNNLAALRRFIVAQTRARMYAFVHIANNGLSAFPAAELYNIDVAQTEACAMALAENADFLLGVKVRMSENVIYKHGLEPLKRGIQACEMCGWPAKMMVHIGGVESKELMSQILDLLRPGDVLTHAYSGAPNMSNVFTNIVQEGKLLPAALAAKQRGVMFDVGHGGGSFDFTVAEIAIPGGCTPDTISSDIHVFSGNSPGIPFLPNVMSKFMTLGFTLEQVVAMATAAPAKIINRAPKIGTLQVGAPGDVAIMELVEGPVSFVDTRNNKRDGKAQLKPIQTVINGVPFGRPYQAPFSVR</sequence>
<dbReference type="Proteomes" id="UP000500895">
    <property type="component" value="Chromosome"/>
</dbReference>
<protein>
    <submittedName>
        <fullName evidence="1">Amidohydrolase/deacetylase family metallohydrolase</fullName>
    </submittedName>
</protein>
<dbReference type="SUPFAM" id="SSF51556">
    <property type="entry name" value="Metallo-dependent hydrolases"/>
    <property type="match status" value="1"/>
</dbReference>
<accession>A0A2U8QAH1</accession>
<organism evidence="1 2">
    <name type="scientific">Bradyrhizobium symbiodeficiens</name>
    <dbReference type="NCBI Taxonomy" id="1404367"/>
    <lineage>
        <taxon>Bacteria</taxon>
        <taxon>Pseudomonadati</taxon>
        <taxon>Pseudomonadota</taxon>
        <taxon>Alphaproteobacteria</taxon>
        <taxon>Hyphomicrobiales</taxon>
        <taxon>Nitrobacteraceae</taxon>
        <taxon>Bradyrhizobium</taxon>
    </lineage>
</organism>
<dbReference type="GO" id="GO:0019213">
    <property type="term" value="F:deacetylase activity"/>
    <property type="evidence" value="ECO:0007669"/>
    <property type="project" value="InterPro"/>
</dbReference>
<dbReference type="KEGG" id="bsym:CIT39_12315"/>
<dbReference type="InterPro" id="IPR020043">
    <property type="entry name" value="Deacetylase_Atu3266-like"/>
</dbReference>
<dbReference type="InterPro" id="IPR006311">
    <property type="entry name" value="TAT_signal"/>
</dbReference>
<dbReference type="InterPro" id="IPR032466">
    <property type="entry name" value="Metal_Hydrolase"/>
</dbReference>
<dbReference type="Gene3D" id="3.20.20.140">
    <property type="entry name" value="Metal-dependent hydrolases"/>
    <property type="match status" value="1"/>
</dbReference>
<dbReference type="InterPro" id="IPR006680">
    <property type="entry name" value="Amidohydro-rel"/>
</dbReference>
<dbReference type="AlphaFoldDB" id="A0A2U8QAH1"/>
<evidence type="ECO:0000313" key="2">
    <source>
        <dbReference type="Proteomes" id="UP000500895"/>
    </source>
</evidence>
<evidence type="ECO:0000313" key="1">
    <source>
        <dbReference type="EMBL" id="QIP10230.1"/>
    </source>
</evidence>
<dbReference type="PANTHER" id="PTHR42717:SF1">
    <property type="entry name" value="IMIDAZOLONEPROPIONASE AND RELATED AMIDOHYDROLASES"/>
    <property type="match status" value="1"/>
</dbReference>
<dbReference type="GO" id="GO:0016810">
    <property type="term" value="F:hydrolase activity, acting on carbon-nitrogen (but not peptide) bonds"/>
    <property type="evidence" value="ECO:0007669"/>
    <property type="project" value="InterPro"/>
</dbReference>
<dbReference type="Pfam" id="PF01979">
    <property type="entry name" value="Amidohydro_1"/>
    <property type="match status" value="1"/>
</dbReference>
<dbReference type="PROSITE" id="PS51318">
    <property type="entry name" value="TAT"/>
    <property type="match status" value="1"/>
</dbReference>
<dbReference type="PANTHER" id="PTHR42717">
    <property type="entry name" value="DIHYDROOROTASE-RELATED"/>
    <property type="match status" value="1"/>
</dbReference>
<reference evidence="1 2" key="1">
    <citation type="journal article" date="2020" name="Int. J. Syst. Evol. Microbiol.">
        <title>Description and complete genome sequences of Bradyrhizobium symbiodeficiens sp. nov., a non-symbiotic bacterium associated with legumes native to Canada.</title>
        <authorList>
            <person name="Bromfield E.S.P."/>
            <person name="Cloutier S."/>
            <person name="Nguyen H.D.T."/>
        </authorList>
    </citation>
    <scope>NUCLEOTIDE SEQUENCE [LARGE SCALE GENOMIC DNA]</scope>
    <source>
        <strain evidence="1 2">101S1MB</strain>
    </source>
</reference>
<proteinExistence type="predicted"/>